<feature type="repeat" description="ANK" evidence="3">
    <location>
        <begin position="316"/>
        <end position="348"/>
    </location>
</feature>
<organism evidence="5">
    <name type="scientific">Chromera velia CCMP2878</name>
    <dbReference type="NCBI Taxonomy" id="1169474"/>
    <lineage>
        <taxon>Eukaryota</taxon>
        <taxon>Sar</taxon>
        <taxon>Alveolata</taxon>
        <taxon>Colpodellida</taxon>
        <taxon>Chromeraceae</taxon>
        <taxon>Chromera</taxon>
    </lineage>
</organism>
<dbReference type="EMBL" id="CDMZ01005101">
    <property type="protein sequence ID" value="CEM51955.1"/>
    <property type="molecule type" value="Genomic_DNA"/>
</dbReference>
<keyword evidence="2 3" id="KW-0040">ANK repeat</keyword>
<dbReference type="SMART" id="SM00248">
    <property type="entry name" value="ANK"/>
    <property type="match status" value="15"/>
</dbReference>
<dbReference type="PROSITE" id="PS50297">
    <property type="entry name" value="ANK_REP_REGION"/>
    <property type="match status" value="11"/>
</dbReference>
<name>A0A0G4I4Q6_9ALVE</name>
<dbReference type="SUPFAM" id="SSF48403">
    <property type="entry name" value="Ankyrin repeat"/>
    <property type="match status" value="2"/>
</dbReference>
<protein>
    <submittedName>
        <fullName evidence="5">Uncharacterized protein</fullName>
    </submittedName>
</protein>
<dbReference type="PANTHER" id="PTHR24173">
    <property type="entry name" value="ANKYRIN REPEAT CONTAINING"/>
    <property type="match status" value="1"/>
</dbReference>
<feature type="repeat" description="ANK" evidence="3">
    <location>
        <begin position="871"/>
        <end position="903"/>
    </location>
</feature>
<evidence type="ECO:0000256" key="1">
    <source>
        <dbReference type="ARBA" id="ARBA00022737"/>
    </source>
</evidence>
<evidence type="ECO:0000313" key="5">
    <source>
        <dbReference type="EMBL" id="CEM51955.1"/>
    </source>
</evidence>
<dbReference type="PROSITE" id="PS50088">
    <property type="entry name" value="ANK_REPEAT"/>
    <property type="match status" value="11"/>
</dbReference>
<reference evidence="5" key="1">
    <citation type="submission" date="2014-11" db="EMBL/GenBank/DDBJ databases">
        <authorList>
            <person name="Otto D Thomas"/>
            <person name="Naeem Raeece"/>
        </authorList>
    </citation>
    <scope>NUCLEOTIDE SEQUENCE</scope>
</reference>
<feature type="repeat" description="ANK" evidence="3">
    <location>
        <begin position="805"/>
        <end position="837"/>
    </location>
</feature>
<feature type="region of interest" description="Disordered" evidence="4">
    <location>
        <begin position="15"/>
        <end position="103"/>
    </location>
</feature>
<dbReference type="Pfam" id="PF12796">
    <property type="entry name" value="Ank_2"/>
    <property type="match status" value="6"/>
</dbReference>
<feature type="repeat" description="ANK" evidence="3">
    <location>
        <begin position="181"/>
        <end position="213"/>
    </location>
</feature>
<dbReference type="Pfam" id="PF00023">
    <property type="entry name" value="Ank"/>
    <property type="match status" value="1"/>
</dbReference>
<evidence type="ECO:0000256" key="3">
    <source>
        <dbReference type="PROSITE-ProRule" id="PRU00023"/>
    </source>
</evidence>
<dbReference type="InterPro" id="IPR002110">
    <property type="entry name" value="Ankyrin_rpt"/>
</dbReference>
<dbReference type="PRINTS" id="PR01415">
    <property type="entry name" value="ANKYRIN"/>
</dbReference>
<dbReference type="Gene3D" id="1.25.40.20">
    <property type="entry name" value="Ankyrin repeat-containing domain"/>
    <property type="match status" value="6"/>
</dbReference>
<feature type="repeat" description="ANK" evidence="3">
    <location>
        <begin position="911"/>
        <end position="943"/>
    </location>
</feature>
<keyword evidence="1" id="KW-0677">Repeat</keyword>
<feature type="repeat" description="ANK" evidence="3">
    <location>
        <begin position="944"/>
        <end position="976"/>
    </location>
</feature>
<feature type="repeat" description="ANK" evidence="3">
    <location>
        <begin position="838"/>
        <end position="870"/>
    </location>
</feature>
<feature type="repeat" description="ANK" evidence="3">
    <location>
        <begin position="214"/>
        <end position="246"/>
    </location>
</feature>
<dbReference type="PANTHER" id="PTHR24173:SF74">
    <property type="entry name" value="ANKYRIN REPEAT DOMAIN-CONTAINING PROTEIN 16"/>
    <property type="match status" value="1"/>
</dbReference>
<dbReference type="AlphaFoldDB" id="A0A0G4I4Q6"/>
<accession>A0A0G4I4Q6</accession>
<dbReference type="InterPro" id="IPR036770">
    <property type="entry name" value="Ankyrin_rpt-contain_sf"/>
</dbReference>
<feature type="compositionally biased region" description="Polar residues" evidence="4">
    <location>
        <begin position="89"/>
        <end position="102"/>
    </location>
</feature>
<proteinExistence type="predicted"/>
<feature type="repeat" description="ANK" evidence="3">
    <location>
        <begin position="980"/>
        <end position="1012"/>
    </location>
</feature>
<evidence type="ECO:0000256" key="2">
    <source>
        <dbReference type="ARBA" id="ARBA00023043"/>
    </source>
</evidence>
<dbReference type="VEuPathDB" id="CryptoDB:Cvel_10973"/>
<sequence length="1046" mass="114263">MEEYFPEVVAVLEKHKKNRAPLKRTGVLLRNTRPGQKGSPAGNVNREGKGEGCGDDAVGAEANGQGVKRSRDGGAGRSPTAPDARKESQNQMSSNECSPNQPEENEALIIAATKGDRQKVKKIIEDKKTELSLDMRDEDGYTALMLASVNGHTDTVRLLVDAKANVDTLVEVTDCFKPPGDQSTALILASEKGHTEIVGLLLAAQANVDTQKYNGDTALMAAVFNGHTDIVQLLIDADANADIQNIVGSTALTLALEFSHGRMHLVRLLVEDAKANVNIQSPDGKTALMRAVLSGNTTLVEYFLVFKAQVDIPDRNGRTPLMAAAAYGNILVVELLLSQGADLSLKDSRGYTARAVAEEAGNIEVVERLQSGERMDDPWSAEMKSEWDDLRSLIDSEAVVFWPLHFLRSLLKEGAKLPYRQKVSEAAKDLGVDCQPFFSPAADLGHPVGAPFKLVAISYPWLSKEHPDPDSFRLRSVLEQLDKHWWAQEGSPLPVFVFWDYLSLFQHPPNGRRTDDQDAKFKAGLSKMDLIYSSPHTHVIRSTTVPESFSNPTPYADRGWCWFESAVTAFKPPAQVLSDEAKKTESYLRIPATPLAFDKALDTKRFTNGKADADGVKALYKNFLHRSVQKLQVFADGSWAYSRQARRQMDSRAALQLAALVEYIATDPLLRDSMQPQLLDLRGSVFDDATLIGEDRFPDLEKSSELADSLQRLLCAFGKLRSITAVHFTAFAFSRKGDEESKKVYMTGLQRGLSGLFPADGPRPLDVNLHLLASAGLSEVMSRLLKDNTTVKVDAKESRPDTGVAGETAMLLASCNGHLSIVRLLLDANADTNIQSSDGKTALMAAASQGYRDIVQLLIDAQAKVDIQNEKGWTALILASDNGHTDIVRLLIDAKAKKGIKDHSPVKERFHGKTALMLASNNGHTDIVRVLIDAEENLGVQSFDGHTALMFASMGGHTDIVRLLVDAKANVEMQTYDSAGGVTALFFTSMGGHTDIVRLLVDTKANVDIEDKYQKKTALIWASEKGHTDVVKLLTDAKDKVALPSS</sequence>
<feature type="repeat" description="ANK" evidence="3">
    <location>
        <begin position="283"/>
        <end position="315"/>
    </location>
</feature>
<dbReference type="PhylomeDB" id="A0A0G4I4Q6"/>
<feature type="repeat" description="ANK" evidence="3">
    <location>
        <begin position="139"/>
        <end position="171"/>
    </location>
</feature>
<evidence type="ECO:0000256" key="4">
    <source>
        <dbReference type="SAM" id="MobiDB-lite"/>
    </source>
</evidence>
<gene>
    <name evidence="5" type="ORF">Cvel_10973</name>
</gene>